<sequence>MKLDHVTIRTTDLKETKDFFLKVFDLVEKPRPKAIERIPGHWLYHNNEPLVHLIGSRGTSQDFATEAIDHVGIKLEGYTDFKKKLEGLQIPYSLMDLPELDERRIFFRTPKGPILEAVFNEKIPEKV</sequence>
<dbReference type="Proteomes" id="UP000194221">
    <property type="component" value="Unassembled WGS sequence"/>
</dbReference>
<dbReference type="AlphaFoldDB" id="A0A1Y2PCY0"/>
<dbReference type="InParanoid" id="A0A1Y2PCY0"/>
<dbReference type="Gene3D" id="3.10.180.10">
    <property type="entry name" value="2,3-Dihydroxybiphenyl 1,2-Dioxygenase, domain 1"/>
    <property type="match status" value="1"/>
</dbReference>
<accession>A0A1Y2PCY0</accession>
<evidence type="ECO:0000313" key="3">
    <source>
        <dbReference type="Proteomes" id="UP000194221"/>
    </source>
</evidence>
<dbReference type="InterPro" id="IPR029068">
    <property type="entry name" value="Glyas_Bleomycin-R_OHBP_Dase"/>
</dbReference>
<feature type="domain" description="VOC" evidence="1">
    <location>
        <begin position="2"/>
        <end position="120"/>
    </location>
</feature>
<gene>
    <name evidence="2" type="ORF">WH52_10820</name>
</gene>
<dbReference type="SUPFAM" id="SSF54593">
    <property type="entry name" value="Glyoxalase/Bleomycin resistance protein/Dihydroxybiphenyl dioxygenase"/>
    <property type="match status" value="1"/>
</dbReference>
<reference evidence="2 3" key="1">
    <citation type="submission" date="2015-03" db="EMBL/GenBank/DDBJ databases">
        <title>Genome sequence of Tenacibaculum sp. S2-2, isolated from intestinal microbiota of sea cucumber, Apostichopus japonicas.</title>
        <authorList>
            <person name="Shao Z."/>
            <person name="Wang L."/>
            <person name="Li X."/>
        </authorList>
    </citation>
    <scope>NUCLEOTIDE SEQUENCE [LARGE SCALE GENOMIC DNA]</scope>
    <source>
        <strain evidence="2 3">S2-2</strain>
    </source>
</reference>
<organism evidence="2 3">
    <name type="scientific">Tenacibaculum holothuriorum</name>
    <dbReference type="NCBI Taxonomy" id="1635173"/>
    <lineage>
        <taxon>Bacteria</taxon>
        <taxon>Pseudomonadati</taxon>
        <taxon>Bacteroidota</taxon>
        <taxon>Flavobacteriia</taxon>
        <taxon>Flavobacteriales</taxon>
        <taxon>Flavobacteriaceae</taxon>
        <taxon>Tenacibaculum</taxon>
    </lineage>
</organism>
<dbReference type="OrthoDB" id="5243302at2"/>
<dbReference type="RefSeq" id="WP_086030991.1">
    <property type="nucleotide sequence ID" value="NZ_LAPZ01000009.1"/>
</dbReference>
<dbReference type="EMBL" id="LAPZ01000009">
    <property type="protein sequence ID" value="OSY87599.1"/>
    <property type="molecule type" value="Genomic_DNA"/>
</dbReference>
<comment type="caution">
    <text evidence="2">The sequence shown here is derived from an EMBL/GenBank/DDBJ whole genome shotgun (WGS) entry which is preliminary data.</text>
</comment>
<dbReference type="InterPro" id="IPR037523">
    <property type="entry name" value="VOC_core"/>
</dbReference>
<dbReference type="STRING" id="1635173.WH52_10820"/>
<name>A0A1Y2PCY0_9FLAO</name>
<evidence type="ECO:0000259" key="1">
    <source>
        <dbReference type="PROSITE" id="PS51819"/>
    </source>
</evidence>
<dbReference type="PROSITE" id="PS51819">
    <property type="entry name" value="VOC"/>
    <property type="match status" value="1"/>
</dbReference>
<evidence type="ECO:0000313" key="2">
    <source>
        <dbReference type="EMBL" id="OSY87599.1"/>
    </source>
</evidence>
<proteinExistence type="predicted"/>
<keyword evidence="3" id="KW-1185">Reference proteome</keyword>
<protein>
    <submittedName>
        <fullName evidence="2">Glyoxalase</fullName>
    </submittedName>
</protein>